<proteinExistence type="predicted"/>
<keyword evidence="2" id="KW-1185">Reference proteome</keyword>
<sequence length="541" mass="59170">MKFTQINKVARFSTLFFFAMLFIVFQSCKKSGTDIGSGGETMLKVKLSVGSPKEENILFGNSKTTKRSAESNVQLSSVKISDGISMDVMVIKDGNNATLSAASPALGDSKSATQPVVKVLDPGVKYRVVVYDEDGAHKGNYDYAYGNEATTPGIPLNNGATYTFIVYSVNSTSTLPNITDQGSLSTASLNDISSELMYFKKTMTLTFGETNLLEAELIHQFSQITTTIEMDNSMTGNIHALSGNQITPTKANGSIKFSNNLVSFPATSNSTNVAFPAITPGIRSITSTPTFLISPATTTANFNIGSITLDGETKTNISVPDIKITPGHRYNLVLKFRVCTQNVTSDGLNWRYPEESWEVRENRKWVTYKGIIKDGIKYPNNSIITNQYLAPQANYGFQFDITELDNAFNMKVNDNYIFGTSASQQIQFQTNNSLGTVRNIEFIDGTEYSEDGIDEVYDLVGTAQNPLIRILISRNGEVTILGSKTNGGPLMQMRLKNGQSFNPVVWKADDVNQVVVSQKVDGRTIVIGTGYGRKRIACPKD</sequence>
<comment type="caution">
    <text evidence="1">The sequence shown here is derived from an EMBL/GenBank/DDBJ whole genome shotgun (WGS) entry which is preliminary data.</text>
</comment>
<name>A0ABW3RKE5_9SPHI</name>
<dbReference type="EMBL" id="JBHTKY010000006">
    <property type="protein sequence ID" value="MFD1165223.1"/>
    <property type="molecule type" value="Genomic_DNA"/>
</dbReference>
<evidence type="ECO:0000313" key="2">
    <source>
        <dbReference type="Proteomes" id="UP001597205"/>
    </source>
</evidence>
<evidence type="ECO:0008006" key="3">
    <source>
        <dbReference type="Google" id="ProtNLM"/>
    </source>
</evidence>
<reference evidence="2" key="1">
    <citation type="journal article" date="2019" name="Int. J. Syst. Evol. Microbiol.">
        <title>The Global Catalogue of Microorganisms (GCM) 10K type strain sequencing project: providing services to taxonomists for standard genome sequencing and annotation.</title>
        <authorList>
            <consortium name="The Broad Institute Genomics Platform"/>
            <consortium name="The Broad Institute Genome Sequencing Center for Infectious Disease"/>
            <person name="Wu L."/>
            <person name="Ma J."/>
        </authorList>
    </citation>
    <scope>NUCLEOTIDE SEQUENCE [LARGE SCALE GENOMIC DNA]</scope>
    <source>
        <strain evidence="2">CCUG 52468</strain>
    </source>
</reference>
<dbReference type="PROSITE" id="PS51257">
    <property type="entry name" value="PROKAR_LIPOPROTEIN"/>
    <property type="match status" value="1"/>
</dbReference>
<evidence type="ECO:0000313" key="1">
    <source>
        <dbReference type="EMBL" id="MFD1165223.1"/>
    </source>
</evidence>
<dbReference type="Proteomes" id="UP001597205">
    <property type="component" value="Unassembled WGS sequence"/>
</dbReference>
<accession>A0ABW3RKE5</accession>
<gene>
    <name evidence="1" type="ORF">ACFQ2C_06350</name>
</gene>
<dbReference type="RefSeq" id="WP_380895157.1">
    <property type="nucleotide sequence ID" value="NZ_JBHTKY010000006.1"/>
</dbReference>
<organism evidence="1 2">
    <name type="scientific">Sphingobacterium daejeonense</name>
    <dbReference type="NCBI Taxonomy" id="371142"/>
    <lineage>
        <taxon>Bacteria</taxon>
        <taxon>Pseudomonadati</taxon>
        <taxon>Bacteroidota</taxon>
        <taxon>Sphingobacteriia</taxon>
        <taxon>Sphingobacteriales</taxon>
        <taxon>Sphingobacteriaceae</taxon>
        <taxon>Sphingobacterium</taxon>
    </lineage>
</organism>
<protein>
    <recommendedName>
        <fullName evidence="3">Fimbrillin-A associated anchor proteins Mfa1 and Mfa2</fullName>
    </recommendedName>
</protein>